<dbReference type="Gene3D" id="3.40.50.300">
    <property type="entry name" value="P-loop containing nucleotide triphosphate hydrolases"/>
    <property type="match status" value="2"/>
</dbReference>
<keyword evidence="8 13" id="KW-0238">DNA-binding</keyword>
<keyword evidence="5 13" id="KW-0378">Hydrolase</keyword>
<keyword evidence="3 13" id="KW-0547">Nucleotide-binding</keyword>
<dbReference type="Proteomes" id="UP000320179">
    <property type="component" value="Chromosome"/>
</dbReference>
<evidence type="ECO:0000256" key="10">
    <source>
        <dbReference type="ARBA" id="ARBA00061104"/>
    </source>
</evidence>
<evidence type="ECO:0000256" key="7">
    <source>
        <dbReference type="ARBA" id="ARBA00022840"/>
    </source>
</evidence>
<evidence type="ECO:0000256" key="13">
    <source>
        <dbReference type="HAMAP-Rule" id="MF_00969"/>
    </source>
</evidence>
<accession>A0AAE6FWE1</accession>
<evidence type="ECO:0000256" key="1">
    <source>
        <dbReference type="ARBA" id="ARBA00004496"/>
    </source>
</evidence>
<evidence type="ECO:0000256" key="6">
    <source>
        <dbReference type="ARBA" id="ARBA00022806"/>
    </source>
</evidence>
<comment type="function">
    <text evidence="13">Couples transcription and DNA repair by recognizing RNA polymerase (RNAP) stalled at DNA lesions. Mediates ATP-dependent release of RNAP and its truncated transcript from the DNA, and recruitment of nucleotide excision repair machinery to the damaged site.</text>
</comment>
<dbReference type="RefSeq" id="WP_140797361.1">
    <property type="nucleotide sequence ID" value="NZ_CP017173.1"/>
</dbReference>
<dbReference type="GO" id="GO:0000716">
    <property type="term" value="P:transcription-coupled nucleotide-excision repair, DNA damage recognition"/>
    <property type="evidence" value="ECO:0007669"/>
    <property type="project" value="UniProtKB-UniRule"/>
</dbReference>
<dbReference type="InterPro" id="IPR004576">
    <property type="entry name" value="Mfd"/>
</dbReference>
<keyword evidence="7 13" id="KW-0067">ATP-binding</keyword>
<protein>
    <recommendedName>
        <fullName evidence="12 13">Transcription-repair-coupling factor</fullName>
        <shortName evidence="13">TRCF</shortName>
        <ecNumber evidence="13">3.6.4.-</ecNumber>
    </recommendedName>
</protein>
<comment type="subcellular location">
    <subcellularLocation>
        <location evidence="1 13">Cytoplasm</location>
    </subcellularLocation>
</comment>
<dbReference type="PROSITE" id="PS51192">
    <property type="entry name" value="HELICASE_ATP_BIND_1"/>
    <property type="match status" value="1"/>
</dbReference>
<dbReference type="GO" id="GO:0016787">
    <property type="term" value="F:hydrolase activity"/>
    <property type="evidence" value="ECO:0007669"/>
    <property type="project" value="UniProtKB-KW"/>
</dbReference>
<dbReference type="Gene3D" id="3.90.1150.50">
    <property type="entry name" value="Transcription-repair-coupling factor, D7 domain"/>
    <property type="match status" value="1"/>
</dbReference>
<evidence type="ECO:0000256" key="5">
    <source>
        <dbReference type="ARBA" id="ARBA00022801"/>
    </source>
</evidence>
<dbReference type="SMART" id="SM00982">
    <property type="entry name" value="TRCF"/>
    <property type="match status" value="1"/>
</dbReference>
<dbReference type="GO" id="GO:0005737">
    <property type="term" value="C:cytoplasm"/>
    <property type="evidence" value="ECO:0007669"/>
    <property type="project" value="UniProtKB-SubCell"/>
</dbReference>
<evidence type="ECO:0000313" key="17">
    <source>
        <dbReference type="Proteomes" id="UP000320179"/>
    </source>
</evidence>
<dbReference type="SUPFAM" id="SSF141259">
    <property type="entry name" value="CarD-like"/>
    <property type="match status" value="1"/>
</dbReference>
<evidence type="ECO:0000256" key="3">
    <source>
        <dbReference type="ARBA" id="ARBA00022741"/>
    </source>
</evidence>
<dbReference type="GO" id="GO:0005524">
    <property type="term" value="F:ATP binding"/>
    <property type="evidence" value="ECO:0007669"/>
    <property type="project" value="UniProtKB-UniRule"/>
</dbReference>
<keyword evidence="6" id="KW-0347">Helicase</keyword>
<dbReference type="Pfam" id="PF00270">
    <property type="entry name" value="DEAD"/>
    <property type="match status" value="1"/>
</dbReference>
<dbReference type="InterPro" id="IPR011545">
    <property type="entry name" value="DEAD/DEAH_box_helicase_dom"/>
</dbReference>
<keyword evidence="2 13" id="KW-0963">Cytoplasm</keyword>
<dbReference type="InterPro" id="IPR047112">
    <property type="entry name" value="RecG/Mfd"/>
</dbReference>
<dbReference type="Gene3D" id="2.40.10.170">
    <property type="match status" value="1"/>
</dbReference>
<dbReference type="EC" id="3.6.4.-" evidence="13"/>
<dbReference type="SUPFAM" id="SSF143517">
    <property type="entry name" value="TRCF domain-like"/>
    <property type="match status" value="1"/>
</dbReference>
<name>A0AAE6FWE1_MYXXA</name>
<evidence type="ECO:0000259" key="14">
    <source>
        <dbReference type="PROSITE" id="PS51192"/>
    </source>
</evidence>
<dbReference type="CDD" id="cd17991">
    <property type="entry name" value="DEXHc_TRCF"/>
    <property type="match status" value="1"/>
</dbReference>
<dbReference type="SMART" id="SM00487">
    <property type="entry name" value="DEXDc"/>
    <property type="match status" value="1"/>
</dbReference>
<dbReference type="NCBIfam" id="TIGR00580">
    <property type="entry name" value="mfd"/>
    <property type="match status" value="1"/>
</dbReference>
<organism evidence="16 17">
    <name type="scientific">Myxococcus xanthus</name>
    <dbReference type="NCBI Taxonomy" id="34"/>
    <lineage>
        <taxon>Bacteria</taxon>
        <taxon>Pseudomonadati</taxon>
        <taxon>Myxococcota</taxon>
        <taxon>Myxococcia</taxon>
        <taxon>Myxococcales</taxon>
        <taxon>Cystobacterineae</taxon>
        <taxon>Myxococcaceae</taxon>
        <taxon>Myxococcus</taxon>
    </lineage>
</organism>
<comment type="similarity">
    <text evidence="11 13">In the C-terminal section; belongs to the helicase family. RecG subfamily.</text>
</comment>
<dbReference type="EMBL" id="CP017174">
    <property type="protein sequence ID" value="QDE66453.1"/>
    <property type="molecule type" value="Genomic_DNA"/>
</dbReference>
<dbReference type="SMART" id="SM00490">
    <property type="entry name" value="HELICc"/>
    <property type="match status" value="1"/>
</dbReference>
<feature type="domain" description="Helicase C-terminal" evidence="15">
    <location>
        <begin position="839"/>
        <end position="993"/>
    </location>
</feature>
<dbReference type="GO" id="GO:0003678">
    <property type="term" value="F:DNA helicase activity"/>
    <property type="evidence" value="ECO:0007669"/>
    <property type="project" value="TreeGrafter"/>
</dbReference>
<evidence type="ECO:0000256" key="2">
    <source>
        <dbReference type="ARBA" id="ARBA00022490"/>
    </source>
</evidence>
<gene>
    <name evidence="13" type="primary">mfd</name>
    <name evidence="16" type="ORF">BHS09_05230</name>
</gene>
<feature type="domain" description="Helicase ATP-binding" evidence="14">
    <location>
        <begin position="657"/>
        <end position="818"/>
    </location>
</feature>
<dbReference type="GO" id="GO:0003684">
    <property type="term" value="F:damaged DNA binding"/>
    <property type="evidence" value="ECO:0007669"/>
    <property type="project" value="InterPro"/>
</dbReference>
<dbReference type="Pfam" id="PF02559">
    <property type="entry name" value="CarD_TRCF_RID"/>
    <property type="match status" value="1"/>
</dbReference>
<comment type="similarity">
    <text evidence="10 13">In the N-terminal section; belongs to the UvrB family.</text>
</comment>
<evidence type="ECO:0000256" key="4">
    <source>
        <dbReference type="ARBA" id="ARBA00022763"/>
    </source>
</evidence>
<evidence type="ECO:0000256" key="12">
    <source>
        <dbReference type="ARBA" id="ARBA00070128"/>
    </source>
</evidence>
<dbReference type="InterPro" id="IPR003711">
    <property type="entry name" value="CarD-like/TRCF_RID"/>
</dbReference>
<dbReference type="PANTHER" id="PTHR47964:SF1">
    <property type="entry name" value="ATP-DEPENDENT DNA HELICASE HOMOLOG RECG, CHLOROPLASTIC"/>
    <property type="match status" value="1"/>
</dbReference>
<dbReference type="FunFam" id="3.40.50.300:FF:000546">
    <property type="entry name" value="Transcription-repair-coupling factor"/>
    <property type="match status" value="1"/>
</dbReference>
<dbReference type="InterPro" id="IPR014001">
    <property type="entry name" value="Helicase_ATP-bd"/>
</dbReference>
<dbReference type="InterPro" id="IPR001650">
    <property type="entry name" value="Helicase_C-like"/>
</dbReference>
<dbReference type="Gene3D" id="3.40.50.11180">
    <property type="match status" value="1"/>
</dbReference>
<dbReference type="Pfam" id="PF03461">
    <property type="entry name" value="TRCF"/>
    <property type="match status" value="1"/>
</dbReference>
<dbReference type="SMART" id="SM01058">
    <property type="entry name" value="CarD_TRCF"/>
    <property type="match status" value="1"/>
</dbReference>
<evidence type="ECO:0000259" key="15">
    <source>
        <dbReference type="PROSITE" id="PS51194"/>
    </source>
</evidence>
<sequence>MDTPFTQTQDGGAAGDPFAQVVDGLRAGQRVRTQGLKGAARGHVLARLHGALKAPLVCVAVDEEAADALAADLSFFLGGQGSLLAPRVLRLPADEVLPYDEVSPDAAAVTERLGALFHLGQGTRFPALVLSVRALHRKVLPLSVMRALAARVAVGQDFDRDSLARRLVHMGYQNSPLVEDVGTFSVRGDLLDVFSPLYDKPVRLEFFGDTIESIRAFDPQSQRTVDALKEVDLVPAREVLLTDETRPRAESAARAVADRINLPTIKLREQLDALREGLPGFGMEGLLPGFFEGGLSTVFDFLRVWSPEAPVIYLDDPLGQDRAADTLWEELERSHTAAEARQELICPPLEHFLSREDVNQRMQSFRVLEGGGLSLAQTERLPVHFSFGGTQDLREAILAHHGEEGALSPLVERLERWRELRVACVVACGTLSQADRLKRLLMDRNVVVKVHTEPLEDAVTLYEPSIRVHLFTGEVSHGFVDGPGGLAVLADEEIFGVRARRRPKRSKKLDAFGSGFGDLKEGDLIVHTDFGIGRYAGLTKMEVNGVPGDFLVLEYAGRDKIYLPVGRMRLIQKFSGGDPTQVQLDKLGTTSWEKTKKRVKEQLLKMAAELLQIAAARKAHPGHAFSAPDRYFAQFEADFEFEETPDQAKAIEDVLADMQKPEPMDRLVCGDVGYGKTEVAMRAAFKAALDRKQVAVLVPTTVLAQQHFLSFKRRFADYPVTVEVISGMKKAPEVREILKRAKEGKVDILIGTHKLLGGEVAFKELGLMIVDEEQRFGVKQKESLKKWRSQIDVLTLTATPIPRTLHMSMSGVRDMSIIATPPQDRRAIRTFVMKYEDTVVKEAIEREVARGGQVFFVHNRVESLPSIETQLRALVPQVSIGVAHGQMGEGQLEKVMLAFTEKKYQVLLCTSIIESGIDISSANTMIVNRADQFGLAQLYQLRGRVGRSKERAYAYLLVPSRRAVTKDAQRRLEVLQNFTELGAGFSIASHDLEIRGAGNLLGDKQSGAIAEIGFDMYAQLLEEAVAEMQGQPPKVQIEPDVTLPMPALIPDDYVSDVHQRLVFYKRFSQASHPDEVTDLRAELVDRYGEAPDEVDHLSELTLLKIDMRDLRLRGLEVGTTRLVVTLGADALLDGPKVAGLVQRSKGVYRLTPDMKLIARAPQGASGHDLIAEAKKVLRDLSHCALPQA</sequence>
<keyword evidence="4 13" id="KW-0227">DNA damage</keyword>
<dbReference type="InterPro" id="IPR037235">
    <property type="entry name" value="TRCF-like_C_D7"/>
</dbReference>
<dbReference type="GO" id="GO:0006355">
    <property type="term" value="P:regulation of DNA-templated transcription"/>
    <property type="evidence" value="ECO:0007669"/>
    <property type="project" value="UniProtKB-UniRule"/>
</dbReference>
<dbReference type="PANTHER" id="PTHR47964">
    <property type="entry name" value="ATP-DEPENDENT DNA HELICASE HOMOLOG RECG, CHLOROPLASTIC"/>
    <property type="match status" value="1"/>
</dbReference>
<reference evidence="16 17" key="1">
    <citation type="journal article" date="2019" name="Science">
        <title>Social genes are selection hotspots in kin groups of a soil microbe.</title>
        <authorList>
            <person name="Wielgoss S."/>
            <person name="Wolfensberger R."/>
            <person name="Sun L."/>
            <person name="Fiegna F."/>
            <person name="Velicer G.J."/>
        </authorList>
    </citation>
    <scope>NUCLEOTIDE SEQUENCE [LARGE SCALE GENOMIC DNA]</scope>
    <source>
        <strain evidence="16 17">MC3.5.9c15</strain>
    </source>
</reference>
<evidence type="ECO:0000256" key="8">
    <source>
        <dbReference type="ARBA" id="ARBA00023125"/>
    </source>
</evidence>
<evidence type="ECO:0000256" key="9">
    <source>
        <dbReference type="ARBA" id="ARBA00023204"/>
    </source>
</evidence>
<dbReference type="PROSITE" id="PS51194">
    <property type="entry name" value="HELICASE_CTER"/>
    <property type="match status" value="1"/>
</dbReference>
<dbReference type="Gene3D" id="3.30.2060.10">
    <property type="entry name" value="Penicillin-binding protein 1b domain"/>
    <property type="match status" value="1"/>
</dbReference>
<dbReference type="HAMAP" id="MF_00969">
    <property type="entry name" value="TRCF"/>
    <property type="match status" value="1"/>
</dbReference>
<proteinExistence type="inferred from homology"/>
<keyword evidence="9 13" id="KW-0234">DNA repair</keyword>
<dbReference type="InterPro" id="IPR041471">
    <property type="entry name" value="UvrB_inter"/>
</dbReference>
<dbReference type="InterPro" id="IPR036101">
    <property type="entry name" value="CarD-like/TRCF_RID_sf"/>
</dbReference>
<dbReference type="InterPro" id="IPR027417">
    <property type="entry name" value="P-loop_NTPase"/>
</dbReference>
<dbReference type="AlphaFoldDB" id="A0AAE6FWE1"/>
<dbReference type="SUPFAM" id="SSF52540">
    <property type="entry name" value="P-loop containing nucleoside triphosphate hydrolases"/>
    <property type="match status" value="4"/>
</dbReference>
<evidence type="ECO:0000256" key="11">
    <source>
        <dbReference type="ARBA" id="ARBA00061399"/>
    </source>
</evidence>
<evidence type="ECO:0000313" key="16">
    <source>
        <dbReference type="EMBL" id="QDE66453.1"/>
    </source>
</evidence>
<dbReference type="Pfam" id="PF00271">
    <property type="entry name" value="Helicase_C"/>
    <property type="match status" value="1"/>
</dbReference>
<dbReference type="CDD" id="cd18810">
    <property type="entry name" value="SF2_C_TRCF"/>
    <property type="match status" value="1"/>
</dbReference>
<dbReference type="InterPro" id="IPR005118">
    <property type="entry name" value="TRCF_C"/>
</dbReference>
<dbReference type="Pfam" id="PF17757">
    <property type="entry name" value="UvrB_inter"/>
    <property type="match status" value="1"/>
</dbReference>